<dbReference type="AlphaFoldDB" id="A0AAV5V4T4"/>
<keyword evidence="2" id="KW-1185">Reference proteome</keyword>
<gene>
    <name evidence="1" type="ORF">PFISCL1PPCAC_4837</name>
</gene>
<proteinExistence type="predicted"/>
<dbReference type="Proteomes" id="UP001432322">
    <property type="component" value="Unassembled WGS sequence"/>
</dbReference>
<dbReference type="EMBL" id="BTSY01000002">
    <property type="protein sequence ID" value="GMT13540.1"/>
    <property type="molecule type" value="Genomic_DNA"/>
</dbReference>
<evidence type="ECO:0000313" key="1">
    <source>
        <dbReference type="EMBL" id="GMT13540.1"/>
    </source>
</evidence>
<accession>A0AAV5V4T4</accession>
<evidence type="ECO:0000313" key="2">
    <source>
        <dbReference type="Proteomes" id="UP001432322"/>
    </source>
</evidence>
<protein>
    <submittedName>
        <fullName evidence="1">Uncharacterized protein</fullName>
    </submittedName>
</protein>
<sequence length="318" mass="35910">MPTVISKSEQINARLEQRTMRAECRHVTAGQRVLARRPHMLQIAHRLQVLHGRHFGTIDGDDGRTVGEAHLDAALRADSEREHVGSPLASSVLLQLLLPLRLLLLLHLRLDLPLALAIQDLLGGRVTQAELVDDRLCVHLRRLLLVRRRRVRYLSLHDPLLLLFLLPQLVQHPQLILVQPLPVLLNQLRIVLLEGGDLALRLLHLHLVRQIPHVDLELLKVVVVVLEILEVVLLQVEDLLEPLADVILLLDQRVVEHLLPERVLLQDAAAHVAGRRVARVQILHAVPAKRVGALVDEHDDHLIRVLVRLALFTLLHGC</sequence>
<comment type="caution">
    <text evidence="1">The sequence shown here is derived from an EMBL/GenBank/DDBJ whole genome shotgun (WGS) entry which is preliminary data.</text>
</comment>
<organism evidence="1 2">
    <name type="scientific">Pristionchus fissidentatus</name>
    <dbReference type="NCBI Taxonomy" id="1538716"/>
    <lineage>
        <taxon>Eukaryota</taxon>
        <taxon>Metazoa</taxon>
        <taxon>Ecdysozoa</taxon>
        <taxon>Nematoda</taxon>
        <taxon>Chromadorea</taxon>
        <taxon>Rhabditida</taxon>
        <taxon>Rhabditina</taxon>
        <taxon>Diplogasteromorpha</taxon>
        <taxon>Diplogasteroidea</taxon>
        <taxon>Neodiplogasteridae</taxon>
        <taxon>Pristionchus</taxon>
    </lineage>
</organism>
<reference evidence="1" key="1">
    <citation type="submission" date="2023-10" db="EMBL/GenBank/DDBJ databases">
        <title>Genome assembly of Pristionchus species.</title>
        <authorList>
            <person name="Yoshida K."/>
            <person name="Sommer R.J."/>
        </authorList>
    </citation>
    <scope>NUCLEOTIDE SEQUENCE</scope>
    <source>
        <strain evidence="1">RS5133</strain>
    </source>
</reference>
<name>A0AAV5V4T4_9BILA</name>